<evidence type="ECO:0000313" key="2">
    <source>
        <dbReference type="Proteomes" id="UP000281028"/>
    </source>
</evidence>
<name>A0A3S1BNT9_9BACT</name>
<comment type="caution">
    <text evidence="1">The sequence shown here is derived from an EMBL/GenBank/DDBJ whole genome shotgun (WGS) entry which is preliminary data.</text>
</comment>
<dbReference type="OrthoDB" id="9810122at2"/>
<accession>A0A3S1BNT9</accession>
<gene>
    <name evidence="1" type="ORF">ECE50_020955</name>
</gene>
<sequence>MKRLRKLVNVLYHSLYTSRKIQQTDILLLGKLLARQNKQLPILHDLAEAEFKVFSQSGDDGIIQYLIHKIAIPNKIFIEFGVENYVESNTRFLLKNDNWSGLLIDGGQKSIDYIKSDDIYYQHNLEVVQSFITAENINDLITAGGLSGEIGLLSIDIDGNDYWIWKAIQAVQPVIVVVEYNSVLGKERALTVPYKADFIREHAHYSHLYFGASLKALCVLAEEKGYAFVGSNSYGNNAYFVRKEHVGELQVFSAEAGYVKSHFRESRDRKGQLNYLSGDERYACIKGLPVYNVENNVIESL</sequence>
<dbReference type="Proteomes" id="UP000281028">
    <property type="component" value="Unassembled WGS sequence"/>
</dbReference>
<proteinExistence type="predicted"/>
<organism evidence="1 2">
    <name type="scientific">Chitinophaga solisilvae</name>
    <dbReference type="NCBI Taxonomy" id="1233460"/>
    <lineage>
        <taxon>Bacteria</taxon>
        <taxon>Pseudomonadati</taxon>
        <taxon>Bacteroidota</taxon>
        <taxon>Chitinophagia</taxon>
        <taxon>Chitinophagales</taxon>
        <taxon>Chitinophagaceae</taxon>
        <taxon>Chitinophaga</taxon>
    </lineage>
</organism>
<dbReference type="AlphaFoldDB" id="A0A3S1BNT9"/>
<keyword evidence="2" id="KW-1185">Reference proteome</keyword>
<evidence type="ECO:0000313" key="1">
    <source>
        <dbReference type="EMBL" id="NSL89324.1"/>
    </source>
</evidence>
<reference evidence="1" key="1">
    <citation type="submission" date="2020-05" db="EMBL/GenBank/DDBJ databases">
        <title>Chitinophaga laudate sp. nov., isolated from a tropical peat swamp.</title>
        <authorList>
            <person name="Goh C.B.S."/>
            <person name="Lee M.S."/>
            <person name="Parimannan S."/>
            <person name="Pasbakhsh P."/>
            <person name="Yule C.M."/>
            <person name="Rajandas H."/>
            <person name="Loke S."/>
            <person name="Croft L."/>
            <person name="Tan J.B.L."/>
        </authorList>
    </citation>
    <scope>NUCLEOTIDE SEQUENCE</scope>
    <source>
        <strain evidence="1">Mgbs1</strain>
    </source>
</reference>
<protein>
    <submittedName>
        <fullName evidence="1">Uncharacterized protein</fullName>
    </submittedName>
</protein>
<dbReference type="EMBL" id="RIAR02000001">
    <property type="protein sequence ID" value="NSL89324.1"/>
    <property type="molecule type" value="Genomic_DNA"/>
</dbReference>